<feature type="transmembrane region" description="Helical" evidence="1">
    <location>
        <begin position="48"/>
        <end position="67"/>
    </location>
</feature>
<keyword evidence="3" id="KW-1185">Reference proteome</keyword>
<gene>
    <name evidence="2" type="ORF">GCU85_08880</name>
</gene>
<sequence>MKNLTRTLAATPYFALSYRFSPFFSPRLVRTFVTQYLKNTPQRPTRLFVTRLISLSIVFLCLNLPAANALERDNKSTTQDSAAKFQENYNSLLYLGEHQFELEIANTSQTMQKGMMHRPSMQANQAMIFVFPAPRQVSFWMKNTLIPLDMLFFDTNGVLKEIKHNVPPCRQAQCPTYPSATNDIQYVVEIKGGEAKKRNLQIGQRFYACGWL</sequence>
<name>A0A6N7F0A9_9GAMM</name>
<dbReference type="EMBL" id="WHNW01000012">
    <property type="protein sequence ID" value="MPV86837.1"/>
    <property type="molecule type" value="Genomic_DNA"/>
</dbReference>
<evidence type="ECO:0000256" key="1">
    <source>
        <dbReference type="SAM" id="Phobius"/>
    </source>
</evidence>
<evidence type="ECO:0008006" key="4">
    <source>
        <dbReference type="Google" id="ProtNLM"/>
    </source>
</evidence>
<keyword evidence="1" id="KW-1133">Transmembrane helix</keyword>
<evidence type="ECO:0000313" key="2">
    <source>
        <dbReference type="EMBL" id="MPV86837.1"/>
    </source>
</evidence>
<dbReference type="PANTHER" id="PTHR37953">
    <property type="entry name" value="UPF0127 PROTEIN MJ1496"/>
    <property type="match status" value="1"/>
</dbReference>
<evidence type="ECO:0000313" key="3">
    <source>
        <dbReference type="Proteomes" id="UP000471298"/>
    </source>
</evidence>
<protein>
    <recommendedName>
        <fullName evidence="4">DUF192 domain-containing protein</fullName>
    </recommendedName>
</protein>
<dbReference type="InterPro" id="IPR038695">
    <property type="entry name" value="Saro_0823-like_sf"/>
</dbReference>
<dbReference type="Gene3D" id="2.60.120.1140">
    <property type="entry name" value="Protein of unknown function DUF192"/>
    <property type="match status" value="1"/>
</dbReference>
<dbReference type="RefSeq" id="WP_152810825.1">
    <property type="nucleotide sequence ID" value="NZ_WHNW01000012.1"/>
</dbReference>
<dbReference type="Proteomes" id="UP000471298">
    <property type="component" value="Unassembled WGS sequence"/>
</dbReference>
<reference evidence="2 3" key="1">
    <citation type="submission" date="2019-10" db="EMBL/GenBank/DDBJ databases">
        <title>Cardiobacteriales fam. a chemoheterotrophic member of the order Cardiobacteriales, and proposal of Cardiobacteriales fam. nov.</title>
        <authorList>
            <person name="Wang C."/>
        </authorList>
    </citation>
    <scope>NUCLEOTIDE SEQUENCE [LARGE SCALE GENOMIC DNA]</scope>
    <source>
        <strain evidence="2 3">ML27</strain>
    </source>
</reference>
<dbReference type="AlphaFoldDB" id="A0A6N7F0A9"/>
<dbReference type="PANTHER" id="PTHR37953:SF1">
    <property type="entry name" value="UPF0127 PROTEIN MJ1496"/>
    <property type="match status" value="1"/>
</dbReference>
<proteinExistence type="predicted"/>
<keyword evidence="1" id="KW-0472">Membrane</keyword>
<dbReference type="Pfam" id="PF02643">
    <property type="entry name" value="DUF192"/>
    <property type="match status" value="1"/>
</dbReference>
<accession>A0A6N7F0A9</accession>
<comment type="caution">
    <text evidence="2">The sequence shown here is derived from an EMBL/GenBank/DDBJ whole genome shotgun (WGS) entry which is preliminary data.</text>
</comment>
<dbReference type="InterPro" id="IPR003795">
    <property type="entry name" value="DUF192"/>
</dbReference>
<keyword evidence="1" id="KW-0812">Transmembrane</keyword>
<dbReference type="InParanoid" id="A0A6N7F0A9"/>
<organism evidence="2 3">
    <name type="scientific">Ostreibacterium oceani</name>
    <dbReference type="NCBI Taxonomy" id="2654998"/>
    <lineage>
        <taxon>Bacteria</taxon>
        <taxon>Pseudomonadati</taxon>
        <taxon>Pseudomonadota</taxon>
        <taxon>Gammaproteobacteria</taxon>
        <taxon>Cardiobacteriales</taxon>
        <taxon>Ostreibacteriaceae</taxon>
        <taxon>Ostreibacterium</taxon>
    </lineage>
</organism>